<reference evidence="1 2" key="1">
    <citation type="submission" date="2019-03" db="EMBL/GenBank/DDBJ databases">
        <title>First draft genome of Liparis tanakae, snailfish: a comprehensive survey of snailfish specific genes.</title>
        <authorList>
            <person name="Kim W."/>
            <person name="Song I."/>
            <person name="Jeong J.-H."/>
            <person name="Kim D."/>
            <person name="Kim S."/>
            <person name="Ryu S."/>
            <person name="Song J.Y."/>
            <person name="Lee S.K."/>
        </authorList>
    </citation>
    <scope>NUCLEOTIDE SEQUENCE [LARGE SCALE GENOMIC DNA]</scope>
    <source>
        <tissue evidence="1">Muscle</tissue>
    </source>
</reference>
<comment type="caution">
    <text evidence="1">The sequence shown here is derived from an EMBL/GenBank/DDBJ whole genome shotgun (WGS) entry which is preliminary data.</text>
</comment>
<dbReference type="Proteomes" id="UP000314294">
    <property type="component" value="Unassembled WGS sequence"/>
</dbReference>
<evidence type="ECO:0000313" key="2">
    <source>
        <dbReference type="Proteomes" id="UP000314294"/>
    </source>
</evidence>
<keyword evidence="2" id="KW-1185">Reference proteome</keyword>
<accession>A0A4Z2GRH4</accession>
<dbReference type="EMBL" id="SRLO01000457">
    <property type="protein sequence ID" value="TNN55373.1"/>
    <property type="molecule type" value="Genomic_DNA"/>
</dbReference>
<sequence length="68" mass="7931">MQFLRWRWPNAAECKGQEALRVTRTAWRFIRTLQSSATLELSRLLLKRSSAVQWCHATRRKAASCHCG</sequence>
<organism evidence="1 2">
    <name type="scientific">Liparis tanakae</name>
    <name type="common">Tanaka's snailfish</name>
    <dbReference type="NCBI Taxonomy" id="230148"/>
    <lineage>
        <taxon>Eukaryota</taxon>
        <taxon>Metazoa</taxon>
        <taxon>Chordata</taxon>
        <taxon>Craniata</taxon>
        <taxon>Vertebrata</taxon>
        <taxon>Euteleostomi</taxon>
        <taxon>Actinopterygii</taxon>
        <taxon>Neopterygii</taxon>
        <taxon>Teleostei</taxon>
        <taxon>Neoteleostei</taxon>
        <taxon>Acanthomorphata</taxon>
        <taxon>Eupercaria</taxon>
        <taxon>Perciformes</taxon>
        <taxon>Cottioidei</taxon>
        <taxon>Cottales</taxon>
        <taxon>Liparidae</taxon>
        <taxon>Liparis</taxon>
    </lineage>
</organism>
<dbReference type="AlphaFoldDB" id="A0A4Z2GRH4"/>
<proteinExistence type="predicted"/>
<gene>
    <name evidence="1" type="ORF">EYF80_034385</name>
</gene>
<evidence type="ECO:0000313" key="1">
    <source>
        <dbReference type="EMBL" id="TNN55373.1"/>
    </source>
</evidence>
<protein>
    <submittedName>
        <fullName evidence="1">Uncharacterized protein</fullName>
    </submittedName>
</protein>
<name>A0A4Z2GRH4_9TELE</name>